<dbReference type="AlphaFoldDB" id="F2GAH0"/>
<evidence type="ECO:0000313" key="2">
    <source>
        <dbReference type="Proteomes" id="UP000001870"/>
    </source>
</evidence>
<evidence type="ECO:0000313" key="1">
    <source>
        <dbReference type="EMBL" id="AEA98904.1"/>
    </source>
</evidence>
<proteinExistence type="predicted"/>
<organism evidence="1 2">
    <name type="scientific">Alteromonas mediterranea (strain DSM 17117 / CIP 110805 / LMG 28347 / Deep ecotype)</name>
    <dbReference type="NCBI Taxonomy" id="1774373"/>
    <lineage>
        <taxon>Bacteria</taxon>
        <taxon>Pseudomonadati</taxon>
        <taxon>Pseudomonadota</taxon>
        <taxon>Gammaproteobacteria</taxon>
        <taxon>Alteromonadales</taxon>
        <taxon>Alteromonadaceae</taxon>
        <taxon>Alteromonas/Salinimonas group</taxon>
        <taxon>Alteromonas</taxon>
    </lineage>
</organism>
<name>F2GAH0_ALTMD</name>
<accession>F2GAH0</accession>
<gene>
    <name evidence="1" type="ordered locus">MADE_1013850</name>
</gene>
<dbReference type="HOGENOM" id="CLU_1212745_0_0_6"/>
<reference evidence="1 2" key="2">
    <citation type="journal article" date="2015" name="Antonie Van Leeuwenhoek">
        <title>Ecophysiological diversity of a novel member of the genus Alteromonas, and description of Alteromonas mediterranea sp. nov.</title>
        <authorList>
            <person name="Ivanova E.P."/>
            <person name="Lopez-Perez M."/>
            <person name="Zabalos M."/>
            <person name="Nguyen S.H."/>
            <person name="Webb H.K."/>
            <person name="Ryan J."/>
            <person name="Lagutin K."/>
            <person name="Vyssotski M."/>
            <person name="Crawford R.J."/>
            <person name="Rodriguez-Valera F."/>
        </authorList>
    </citation>
    <scope>NUCLEOTIDE SEQUENCE [LARGE SCALE GENOMIC DNA]</scope>
    <source>
        <strain evidence="2">DSM 17117 / CIP 110805 / LMG 28347 / Deep ecotype</strain>
    </source>
</reference>
<sequence>MQKFQVALSLGTNCQSRYNISKAVYERQGKNPSELVLGENRKNVEDYGTFYFDWSITPIQGLVKTLDAEFHGAFELENLELCDEPNNKKSVVDNFNGLIYPHSFPGSNDGTLTELSLRELYPQLKNKFNYLADKTLETLCSNKEKLLICNFNEPTSAVLELCNFVNQRYKNFKLILIPHNNRGLYDNGIKGKLSNFANVEVHEMPYSPYPGAYTDWKKILDQYDFNIG</sequence>
<protein>
    <recommendedName>
        <fullName evidence="3">Peptidase</fullName>
    </recommendedName>
</protein>
<dbReference type="RefSeq" id="WP_012519196.1">
    <property type="nucleotide sequence ID" value="NC_011138.3"/>
</dbReference>
<dbReference type="Proteomes" id="UP000001870">
    <property type="component" value="Chromosome"/>
</dbReference>
<dbReference type="KEGG" id="amc:MADE_1013850"/>
<keyword evidence="2" id="KW-1185">Reference proteome</keyword>
<reference evidence="1 2" key="1">
    <citation type="journal article" date="2008" name="ISME J.">
        <title>Comparative genomics of two ecotypes of the marine planktonic copiotroph Alteromonas macleodii suggests alternative lifestyles associated with different kinds of particulate organic matter.</title>
        <authorList>
            <person name="Ivars-Martinez E."/>
            <person name="Martin-Cuadrado A.B."/>
            <person name="D'Auria G."/>
            <person name="Mira A."/>
            <person name="Ferriera S."/>
            <person name="Johnson J."/>
            <person name="Friedman R."/>
            <person name="Rodriguez-Valera F."/>
        </authorList>
    </citation>
    <scope>NUCLEOTIDE SEQUENCE [LARGE SCALE GENOMIC DNA]</scope>
    <source>
        <strain evidence="2">DSM 17117 / CIP 110805 / LMG 28347 / Deep ecotype</strain>
    </source>
</reference>
<evidence type="ECO:0008006" key="3">
    <source>
        <dbReference type="Google" id="ProtNLM"/>
    </source>
</evidence>
<dbReference type="EMBL" id="CP001103">
    <property type="protein sequence ID" value="AEA98904.1"/>
    <property type="molecule type" value="Genomic_DNA"/>
</dbReference>